<dbReference type="STRING" id="1484053.SAMN05444274_10853"/>
<evidence type="ECO:0000313" key="3">
    <source>
        <dbReference type="EMBL" id="SHF73235.1"/>
    </source>
</evidence>
<dbReference type="AlphaFoldDB" id="A0A1M5E204"/>
<dbReference type="InterPro" id="IPR004143">
    <property type="entry name" value="BPL_LPL_catalytic"/>
</dbReference>
<dbReference type="Gene3D" id="3.30.930.10">
    <property type="entry name" value="Bira Bifunctional Protein, Domain 2"/>
    <property type="match status" value="1"/>
</dbReference>
<evidence type="ECO:0000256" key="1">
    <source>
        <dbReference type="ARBA" id="ARBA00022598"/>
    </source>
</evidence>
<sequence>MQAENQNFVVLSETDSTNNYANSLITAGKAVEGAVVLSQYQTRGRGQRGNYWESDRGMNMLSSIILFPKFLPPCKQFYLSKIVSLALFNWLDPKVSGVSVKWPNDIYVGKRKIAGILIETTIQGNFFHSAVAGIGLNLNQTVFSKELPNPVSLKELTGLDYNPETAVVEIRNILMGWYEKLQAGLVSEIDAQYLQHLFRRNEWSQYAKDGKLLEARIAGIGEFGQLILKDRSENYSEHLFKEIEFVL</sequence>
<proteinExistence type="predicted"/>
<evidence type="ECO:0000259" key="2">
    <source>
        <dbReference type="PROSITE" id="PS51733"/>
    </source>
</evidence>
<dbReference type="Pfam" id="PF03099">
    <property type="entry name" value="BPL_LplA_LipB"/>
    <property type="match status" value="1"/>
</dbReference>
<gene>
    <name evidence="3" type="ORF">SAMN05444274_10853</name>
</gene>
<dbReference type="InterPro" id="IPR045864">
    <property type="entry name" value="aa-tRNA-synth_II/BPL/LPL"/>
</dbReference>
<dbReference type="RefSeq" id="WP_073002972.1">
    <property type="nucleotide sequence ID" value="NZ_FQUM01000008.1"/>
</dbReference>
<dbReference type="SUPFAM" id="SSF55681">
    <property type="entry name" value="Class II aaRS and biotin synthetases"/>
    <property type="match status" value="1"/>
</dbReference>
<dbReference type="EMBL" id="FQUM01000008">
    <property type="protein sequence ID" value="SHF73235.1"/>
    <property type="molecule type" value="Genomic_DNA"/>
</dbReference>
<keyword evidence="4" id="KW-1185">Reference proteome</keyword>
<dbReference type="Proteomes" id="UP000184164">
    <property type="component" value="Unassembled WGS sequence"/>
</dbReference>
<protein>
    <submittedName>
        <fullName evidence="3">BirA family transcriptional regulator, biotin operon repressor / biotin-[acetyl-CoA-carboxylase] ligase</fullName>
    </submittedName>
</protein>
<keyword evidence="1 3" id="KW-0436">Ligase</keyword>
<name>A0A1M5E204_9BACT</name>
<reference evidence="3 4" key="1">
    <citation type="submission" date="2016-11" db="EMBL/GenBank/DDBJ databases">
        <authorList>
            <person name="Jaros S."/>
            <person name="Januszkiewicz K."/>
            <person name="Wedrychowicz H."/>
        </authorList>
    </citation>
    <scope>NUCLEOTIDE SEQUENCE [LARGE SCALE GENOMIC DNA]</scope>
    <source>
        <strain evidence="3 4">DSM 26910</strain>
    </source>
</reference>
<accession>A0A1M5E204</accession>
<feature type="domain" description="BPL/LPL catalytic" evidence="2">
    <location>
        <begin position="1"/>
        <end position="186"/>
    </location>
</feature>
<dbReference type="InterPro" id="IPR004408">
    <property type="entry name" value="Biotin_CoA_COase_ligase"/>
</dbReference>
<dbReference type="OrthoDB" id="9807064at2"/>
<dbReference type="PANTHER" id="PTHR12835">
    <property type="entry name" value="BIOTIN PROTEIN LIGASE"/>
    <property type="match status" value="1"/>
</dbReference>
<dbReference type="GO" id="GO:0005737">
    <property type="term" value="C:cytoplasm"/>
    <property type="evidence" value="ECO:0007669"/>
    <property type="project" value="TreeGrafter"/>
</dbReference>
<dbReference type="PANTHER" id="PTHR12835:SF5">
    <property type="entry name" value="BIOTIN--PROTEIN LIGASE"/>
    <property type="match status" value="1"/>
</dbReference>
<evidence type="ECO:0000313" key="4">
    <source>
        <dbReference type="Proteomes" id="UP000184164"/>
    </source>
</evidence>
<dbReference type="CDD" id="cd16442">
    <property type="entry name" value="BPL"/>
    <property type="match status" value="1"/>
</dbReference>
<organism evidence="3 4">
    <name type="scientific">Mariniphaga anaerophila</name>
    <dbReference type="NCBI Taxonomy" id="1484053"/>
    <lineage>
        <taxon>Bacteria</taxon>
        <taxon>Pseudomonadati</taxon>
        <taxon>Bacteroidota</taxon>
        <taxon>Bacteroidia</taxon>
        <taxon>Marinilabiliales</taxon>
        <taxon>Prolixibacteraceae</taxon>
        <taxon>Mariniphaga</taxon>
    </lineage>
</organism>
<dbReference type="PROSITE" id="PS51733">
    <property type="entry name" value="BPL_LPL_CATALYTIC"/>
    <property type="match status" value="1"/>
</dbReference>
<dbReference type="GO" id="GO:0004077">
    <property type="term" value="F:biotin--[biotin carboxyl-carrier protein] ligase activity"/>
    <property type="evidence" value="ECO:0007669"/>
    <property type="project" value="InterPro"/>
</dbReference>
<dbReference type="NCBIfam" id="TIGR00121">
    <property type="entry name" value="birA_ligase"/>
    <property type="match status" value="1"/>
</dbReference>